<reference evidence="1" key="1">
    <citation type="submission" date="2021-06" db="EMBL/GenBank/DDBJ databases">
        <authorList>
            <person name="Kallberg Y."/>
            <person name="Tangrot J."/>
            <person name="Rosling A."/>
        </authorList>
    </citation>
    <scope>NUCLEOTIDE SEQUENCE</scope>
    <source>
        <strain evidence="1">CL551</strain>
    </source>
</reference>
<accession>A0A9N9D8K4</accession>
<name>A0A9N9D8K4_9GLOM</name>
<gene>
    <name evidence="1" type="ORF">AMORRO_LOCUS8924</name>
</gene>
<proteinExistence type="predicted"/>
<dbReference type="OrthoDB" id="6247875at2759"/>
<organism evidence="1 2">
    <name type="scientific">Acaulospora morrowiae</name>
    <dbReference type="NCBI Taxonomy" id="94023"/>
    <lineage>
        <taxon>Eukaryota</taxon>
        <taxon>Fungi</taxon>
        <taxon>Fungi incertae sedis</taxon>
        <taxon>Mucoromycota</taxon>
        <taxon>Glomeromycotina</taxon>
        <taxon>Glomeromycetes</taxon>
        <taxon>Diversisporales</taxon>
        <taxon>Acaulosporaceae</taxon>
        <taxon>Acaulospora</taxon>
    </lineage>
</organism>
<comment type="caution">
    <text evidence="1">The sequence shown here is derived from an EMBL/GenBank/DDBJ whole genome shotgun (WGS) entry which is preliminary data.</text>
</comment>
<dbReference type="EMBL" id="CAJVPV010008157">
    <property type="protein sequence ID" value="CAG8627182.1"/>
    <property type="molecule type" value="Genomic_DNA"/>
</dbReference>
<keyword evidence="2" id="KW-1185">Reference proteome</keyword>
<protein>
    <submittedName>
        <fullName evidence="1">13865_t:CDS:1</fullName>
    </submittedName>
</protein>
<dbReference type="Proteomes" id="UP000789342">
    <property type="component" value="Unassembled WGS sequence"/>
</dbReference>
<dbReference type="AlphaFoldDB" id="A0A9N9D8K4"/>
<evidence type="ECO:0000313" key="1">
    <source>
        <dbReference type="EMBL" id="CAG8627182.1"/>
    </source>
</evidence>
<evidence type="ECO:0000313" key="2">
    <source>
        <dbReference type="Proteomes" id="UP000789342"/>
    </source>
</evidence>
<sequence length="286" mass="32370">MSQQLFRQGKVPSIDVRISEDLRESNKLFVGDQEQIINLSCKADEIRTLVRDIINKLKPLWIFANCEHHPKRDVSKEFYKANQSLSVGDSSIIASNRWNEISKKAAPYVLRNSKFANITKQTFVDPPIIPSQHLSILSEAVIPSSSITKSTHRPTVRSSAVSVRNRREIINRTTPYSNSSHKADKQRHSNKTLDAFSEIISPTINGSTCKNSEQIVLYMESADPANITNQNPPYINPLSLLGFESLYYPNSLEFNVIDPTLLYLNPPSFTNFSYGRSSDIHQETSR</sequence>